<dbReference type="Pfam" id="PF04749">
    <property type="entry name" value="PLAC8"/>
    <property type="match status" value="1"/>
</dbReference>
<dbReference type="Proteomes" id="UP001159364">
    <property type="component" value="Linkage Group LG03"/>
</dbReference>
<keyword evidence="3" id="KW-1185">Reference proteome</keyword>
<accession>A0AAV8TRV2</accession>
<sequence>MSTMAINAAETCGVQAVGLANMIISSARNASIHQSNCQQLAEHVKIVSSLLEKLKETDLMRLPATKEPLEGLEEALRKALDLVQSCKDKSYLYMLATGWSVVYQFRQVQDEIDRYLKLVPLISLVHEFRMQDIKEGLQAVEEDHREYSLDEDVEAQNVVLKPDRTKKDANILEKSLSSRYPDLQFHEALQEEKGKLQIELQRSRTKNDPDQCRVIEHLIDITDNVVNTLPGKKVTKLLVNEPTFVVSGYITNAKSSHEDLNPEDKCQSEWRVDLFDCCQEPCLSLKTCIYPCGTFSWIANAVSKGKISRERAISDLMAHSIFLGCCCYTCCIRRKIRELNNIQGGLCDDFLTHLMCCCCAMVQEWRELQVRGFEGCQGRKMIPPTSQYMKP</sequence>
<evidence type="ECO:0000313" key="3">
    <source>
        <dbReference type="Proteomes" id="UP001159364"/>
    </source>
</evidence>
<dbReference type="NCBIfam" id="TIGR01571">
    <property type="entry name" value="A_thal_Cys_rich"/>
    <property type="match status" value="1"/>
</dbReference>
<dbReference type="CDD" id="cd21037">
    <property type="entry name" value="MLKL_NTD"/>
    <property type="match status" value="1"/>
</dbReference>
<name>A0AAV8TRV2_9ROSI</name>
<evidence type="ECO:0000313" key="2">
    <source>
        <dbReference type="EMBL" id="KAJ8769468.1"/>
    </source>
</evidence>
<feature type="domain" description="MCAfunc" evidence="1">
    <location>
        <begin position="20"/>
        <end position="162"/>
    </location>
</feature>
<organism evidence="2 3">
    <name type="scientific">Erythroxylum novogranatense</name>
    <dbReference type="NCBI Taxonomy" id="1862640"/>
    <lineage>
        <taxon>Eukaryota</taxon>
        <taxon>Viridiplantae</taxon>
        <taxon>Streptophyta</taxon>
        <taxon>Embryophyta</taxon>
        <taxon>Tracheophyta</taxon>
        <taxon>Spermatophyta</taxon>
        <taxon>Magnoliopsida</taxon>
        <taxon>eudicotyledons</taxon>
        <taxon>Gunneridae</taxon>
        <taxon>Pentapetalae</taxon>
        <taxon>rosids</taxon>
        <taxon>fabids</taxon>
        <taxon>Malpighiales</taxon>
        <taxon>Erythroxylaceae</taxon>
        <taxon>Erythroxylum</taxon>
    </lineage>
</organism>
<dbReference type="GO" id="GO:0007166">
    <property type="term" value="P:cell surface receptor signaling pathway"/>
    <property type="evidence" value="ECO:0007669"/>
    <property type="project" value="InterPro"/>
</dbReference>
<dbReference type="InterPro" id="IPR036537">
    <property type="entry name" value="Adaptor_Cbl_N_dom_sf"/>
</dbReference>
<dbReference type="InterPro" id="IPR045766">
    <property type="entry name" value="MCAfunc"/>
</dbReference>
<dbReference type="InterPro" id="IPR059179">
    <property type="entry name" value="MLKL-like_MCAfunc"/>
</dbReference>
<dbReference type="AlphaFoldDB" id="A0AAV8TRV2"/>
<dbReference type="EMBL" id="JAIWQS010000003">
    <property type="protein sequence ID" value="KAJ8769468.1"/>
    <property type="molecule type" value="Genomic_DNA"/>
</dbReference>
<dbReference type="Pfam" id="PF19584">
    <property type="entry name" value="MCAfunc"/>
    <property type="match status" value="1"/>
</dbReference>
<dbReference type="PANTHER" id="PTHR46604">
    <property type="entry name" value="PROTEIN MID1-COMPLEMENTING ACTIVITY 1"/>
    <property type="match status" value="1"/>
</dbReference>
<reference evidence="2 3" key="1">
    <citation type="submission" date="2021-09" db="EMBL/GenBank/DDBJ databases">
        <title>Genomic insights and catalytic innovation underlie evolution of tropane alkaloids biosynthesis.</title>
        <authorList>
            <person name="Wang Y.-J."/>
            <person name="Tian T."/>
            <person name="Huang J.-P."/>
            <person name="Huang S.-X."/>
        </authorList>
    </citation>
    <scope>NUCLEOTIDE SEQUENCE [LARGE SCALE GENOMIC DNA]</scope>
    <source>
        <strain evidence="2">KIB-2018</strain>
        <tissue evidence="2">Leaf</tissue>
    </source>
</reference>
<dbReference type="Gene3D" id="1.20.930.20">
    <property type="entry name" value="Adaptor protein Cbl, N-terminal domain"/>
    <property type="match status" value="1"/>
</dbReference>
<dbReference type="PANTHER" id="PTHR46604:SF2">
    <property type="entry name" value="MCAFUNC DOMAIN-CONTAINING PROTEIN"/>
    <property type="match status" value="1"/>
</dbReference>
<proteinExistence type="predicted"/>
<comment type="caution">
    <text evidence="2">The sequence shown here is derived from an EMBL/GenBank/DDBJ whole genome shotgun (WGS) entry which is preliminary data.</text>
</comment>
<dbReference type="InterPro" id="IPR006461">
    <property type="entry name" value="PLAC_motif_containing"/>
</dbReference>
<evidence type="ECO:0000259" key="1">
    <source>
        <dbReference type="Pfam" id="PF19584"/>
    </source>
</evidence>
<gene>
    <name evidence="2" type="ORF">K2173_002958</name>
</gene>
<protein>
    <recommendedName>
        <fullName evidence="1">MCAfunc domain-containing protein</fullName>
    </recommendedName>
</protein>